<comment type="function">
    <text evidence="4">Responsible for synthesis of pseudouridine from uracil.</text>
</comment>
<dbReference type="SUPFAM" id="SSF55120">
    <property type="entry name" value="Pseudouridine synthase"/>
    <property type="match status" value="1"/>
</dbReference>
<comment type="catalytic activity">
    <reaction evidence="4">
        <text>a uridine in RNA = a pseudouridine in RNA</text>
        <dbReference type="Rhea" id="RHEA:48348"/>
        <dbReference type="Rhea" id="RHEA-COMP:12068"/>
        <dbReference type="Rhea" id="RHEA-COMP:12069"/>
        <dbReference type="ChEBI" id="CHEBI:65314"/>
        <dbReference type="ChEBI" id="CHEBI:65315"/>
    </reaction>
</comment>
<evidence type="ECO:0000256" key="3">
    <source>
        <dbReference type="PROSITE-ProRule" id="PRU00182"/>
    </source>
</evidence>
<dbReference type="InterPro" id="IPR006225">
    <property type="entry name" value="PsdUridine_synth_RluC/D"/>
</dbReference>
<evidence type="ECO:0000256" key="2">
    <source>
        <dbReference type="ARBA" id="ARBA00023235"/>
    </source>
</evidence>
<name>A0ABY5ZQF5_9BACT</name>
<dbReference type="Gene3D" id="3.10.290.10">
    <property type="entry name" value="RNA-binding S4 domain"/>
    <property type="match status" value="1"/>
</dbReference>
<dbReference type="PANTHER" id="PTHR21600:SF44">
    <property type="entry name" value="RIBOSOMAL LARGE SUBUNIT PSEUDOURIDINE SYNTHASE D"/>
    <property type="match status" value="1"/>
</dbReference>
<protein>
    <recommendedName>
        <fullName evidence="4">Pseudouridine synthase</fullName>
        <ecNumber evidence="4">5.4.99.-</ecNumber>
    </recommendedName>
</protein>
<dbReference type="InterPro" id="IPR050188">
    <property type="entry name" value="RluA_PseudoU_synthase"/>
</dbReference>
<dbReference type="EC" id="5.4.99.-" evidence="4"/>
<dbReference type="InterPro" id="IPR006145">
    <property type="entry name" value="PsdUridine_synth_RsuA/RluA"/>
</dbReference>
<dbReference type="CDD" id="cd02869">
    <property type="entry name" value="PseudoU_synth_RluA_like"/>
    <property type="match status" value="1"/>
</dbReference>
<dbReference type="Pfam" id="PF01479">
    <property type="entry name" value="S4"/>
    <property type="match status" value="1"/>
</dbReference>
<dbReference type="EMBL" id="CP092109">
    <property type="protein sequence ID" value="UWZ81405.1"/>
    <property type="molecule type" value="Genomic_DNA"/>
</dbReference>
<dbReference type="Pfam" id="PF00849">
    <property type="entry name" value="PseudoU_synth_2"/>
    <property type="match status" value="1"/>
</dbReference>
<dbReference type="InterPro" id="IPR036986">
    <property type="entry name" value="S4_RNA-bd_sf"/>
</dbReference>
<dbReference type="PROSITE" id="PS01129">
    <property type="entry name" value="PSI_RLU"/>
    <property type="match status" value="1"/>
</dbReference>
<dbReference type="PROSITE" id="PS50889">
    <property type="entry name" value="S4"/>
    <property type="match status" value="1"/>
</dbReference>
<dbReference type="InterPro" id="IPR020103">
    <property type="entry name" value="PsdUridine_synth_cat_dom_sf"/>
</dbReference>
<dbReference type="InterPro" id="IPR002942">
    <property type="entry name" value="S4_RNA-bd"/>
</dbReference>
<keyword evidence="2 4" id="KW-0413">Isomerase</keyword>
<dbReference type="NCBIfam" id="TIGR00005">
    <property type="entry name" value="rluA_subfam"/>
    <property type="match status" value="1"/>
</dbReference>
<dbReference type="SUPFAM" id="SSF55174">
    <property type="entry name" value="Alpha-L RNA-binding motif"/>
    <property type="match status" value="1"/>
</dbReference>
<dbReference type="InterPro" id="IPR006224">
    <property type="entry name" value="PsdUridine_synth_RluA-like_CS"/>
</dbReference>
<dbReference type="Gene3D" id="3.30.2350.10">
    <property type="entry name" value="Pseudouridine synthase"/>
    <property type="match status" value="1"/>
</dbReference>
<evidence type="ECO:0000256" key="4">
    <source>
        <dbReference type="RuleBase" id="RU362028"/>
    </source>
</evidence>
<evidence type="ECO:0000259" key="5">
    <source>
        <dbReference type="SMART" id="SM00363"/>
    </source>
</evidence>
<evidence type="ECO:0000256" key="1">
    <source>
        <dbReference type="ARBA" id="ARBA00010876"/>
    </source>
</evidence>
<accession>A0ABY5ZQF5</accession>
<keyword evidence="3" id="KW-0694">RNA-binding</keyword>
<evidence type="ECO:0000313" key="6">
    <source>
        <dbReference type="EMBL" id="UWZ81405.1"/>
    </source>
</evidence>
<feature type="domain" description="RNA-binding S4" evidence="5">
    <location>
        <begin position="16"/>
        <end position="76"/>
    </location>
</feature>
<dbReference type="PANTHER" id="PTHR21600">
    <property type="entry name" value="MITOCHONDRIAL RNA PSEUDOURIDINE SYNTHASE"/>
    <property type="match status" value="1"/>
</dbReference>
<proteinExistence type="inferred from homology"/>
<keyword evidence="7" id="KW-1185">Reference proteome</keyword>
<organism evidence="6 7">
    <name type="scientific">Geoalkalibacter halelectricus</name>
    <dbReference type="NCBI Taxonomy" id="2847045"/>
    <lineage>
        <taxon>Bacteria</taxon>
        <taxon>Pseudomonadati</taxon>
        <taxon>Thermodesulfobacteriota</taxon>
        <taxon>Desulfuromonadia</taxon>
        <taxon>Desulfuromonadales</taxon>
        <taxon>Geoalkalibacteraceae</taxon>
        <taxon>Geoalkalibacter</taxon>
    </lineage>
</organism>
<dbReference type="RefSeq" id="WP_260749780.1">
    <property type="nucleotide sequence ID" value="NZ_CP092109.1"/>
</dbReference>
<dbReference type="Proteomes" id="UP001060414">
    <property type="component" value="Chromosome"/>
</dbReference>
<reference evidence="6" key="1">
    <citation type="journal article" date="2022" name="Environ. Microbiol.">
        <title>Geoalkalibacter halelectricus SAP #1 sp. nov. possessing extracellular electron transfer and mineral#reducing capabilities from a haloalkaline environment.</title>
        <authorList>
            <person name="Yadav S."/>
            <person name="Singh R."/>
            <person name="Sundharam S.S."/>
            <person name="Chaudhary S."/>
            <person name="Krishnamurthi S."/>
            <person name="Patil S.A."/>
        </authorList>
    </citation>
    <scope>NUCLEOTIDE SEQUENCE</scope>
    <source>
        <strain evidence="6">SAP-1</strain>
    </source>
</reference>
<sequence length="326" mass="35937">MPSNHILNFPPQAAGQRLDQFLADQFPEFSRSQVKKLIDEQRVLVDGRAAKAGEKLKGGETLSIEIPAPTPIAPQPEAIGLDILYEDSHLIVINKPAGLVVHPGAGHFSGTLVNALLHHCEDLAGIGGELRPGIVHRLDKDTSGVLVAAKNDAAHQDLARQFKAHSIKRHYLALVHGLVQNDQGEIDRPISRHAVERKKMSSRASRGRRAVTRWQVLKRFDRDRLTLLDLTLETGRTHQIRVHFADLNLPLVGDPVYGSSARTNALNDTELRSLVRKLGRQALHARLLGFVHPASGEALEFQAAAPPDLQAILTYLDEKYLIEDQG</sequence>
<gene>
    <name evidence="6" type="ORF">L9S41_08420</name>
</gene>
<comment type="similarity">
    <text evidence="1 4">Belongs to the pseudouridine synthase RluA family.</text>
</comment>
<evidence type="ECO:0000313" key="7">
    <source>
        <dbReference type="Proteomes" id="UP001060414"/>
    </source>
</evidence>
<dbReference type="SMART" id="SM00363">
    <property type="entry name" value="S4"/>
    <property type="match status" value="1"/>
</dbReference>
<dbReference type="CDD" id="cd00165">
    <property type="entry name" value="S4"/>
    <property type="match status" value="1"/>
</dbReference>